<accession>A0AAY4B9J2</accession>
<dbReference type="Proteomes" id="UP000694580">
    <property type="component" value="Chromosome 17"/>
</dbReference>
<keyword evidence="9" id="KW-0809">Transit peptide</keyword>
<evidence type="ECO:0000256" key="1">
    <source>
        <dbReference type="ARBA" id="ARBA00004173"/>
    </source>
</evidence>
<dbReference type="Gene3D" id="1.10.1870.10">
    <property type="entry name" value="Domain 3, Saccharopine reductase"/>
    <property type="match status" value="1"/>
</dbReference>
<dbReference type="GO" id="GO:0047130">
    <property type="term" value="F:saccharopine dehydrogenase (NADP+, L-lysine-forming) activity"/>
    <property type="evidence" value="ECO:0007669"/>
    <property type="project" value="UniProtKB-EC"/>
</dbReference>
<evidence type="ECO:0000256" key="20">
    <source>
        <dbReference type="ARBA" id="ARBA00081012"/>
    </source>
</evidence>
<comment type="catalytic activity">
    <reaction evidence="16">
        <text>L-saccharopine + NADP(+) + H2O = L-lysine + 2-oxoglutarate + NADPH + H(+)</text>
        <dbReference type="Rhea" id="RHEA:19373"/>
        <dbReference type="ChEBI" id="CHEBI:15377"/>
        <dbReference type="ChEBI" id="CHEBI:15378"/>
        <dbReference type="ChEBI" id="CHEBI:16810"/>
        <dbReference type="ChEBI" id="CHEBI:32551"/>
        <dbReference type="ChEBI" id="CHEBI:57783"/>
        <dbReference type="ChEBI" id="CHEBI:57951"/>
        <dbReference type="ChEBI" id="CHEBI:58349"/>
        <dbReference type="EC" id="1.5.1.8"/>
    </reaction>
    <physiologicalReaction direction="right-to-left" evidence="16">
        <dbReference type="Rhea" id="RHEA:19375"/>
    </physiologicalReaction>
</comment>
<dbReference type="CDD" id="cd12189">
    <property type="entry name" value="LKR_SDH_like"/>
    <property type="match status" value="1"/>
</dbReference>
<dbReference type="SUPFAM" id="SSF52283">
    <property type="entry name" value="Formate/glycerate dehydrogenase catalytic domain-like"/>
    <property type="match status" value="1"/>
</dbReference>
<comment type="similarity">
    <text evidence="4">In the N-terminal section; belongs to the AlaDH/PNT family.</text>
</comment>
<evidence type="ECO:0000256" key="5">
    <source>
        <dbReference type="ARBA" id="ARBA00011881"/>
    </source>
</evidence>
<evidence type="ECO:0000256" key="17">
    <source>
        <dbReference type="ARBA" id="ARBA00051926"/>
    </source>
</evidence>
<comment type="function">
    <text evidence="18">Bifunctional enzyme that catalyzes the first two steps in lysine degradation.</text>
</comment>
<keyword evidence="14" id="KW-0511">Multifunctional enzyme</keyword>
<evidence type="ECO:0000256" key="7">
    <source>
        <dbReference type="ARBA" id="ARBA00012849"/>
    </source>
</evidence>
<dbReference type="SUPFAM" id="SSF51735">
    <property type="entry name" value="NAD(P)-binding Rossmann-fold domains"/>
    <property type="match status" value="1"/>
</dbReference>
<evidence type="ECO:0000256" key="15">
    <source>
        <dbReference type="ARBA" id="ARBA00025744"/>
    </source>
</evidence>
<keyword evidence="13" id="KW-0496">Mitochondrion</keyword>
<dbReference type="Gene3D" id="3.30.360.10">
    <property type="entry name" value="Dihydrodipicolinate Reductase, domain 2"/>
    <property type="match status" value="1"/>
</dbReference>
<keyword evidence="8" id="KW-0521">NADP</keyword>
<sequence>MLRFARPQVWRVKTCLCGQGRWHHHKHVIAIRREDINVWERRAPLAPRHVKEITAAGHKVYVQPSNRRAIHEKYYEKAGAVIREDISEASVIIGVKRPPEEKVFPQKTYAFFSHTIKAQEANMGLLDDLLKKNARLIDYEKMVDANGFRIVAFGQWAGVAGMINILHGLGLRFLALGHHTPLMHIGMAHNYRNVSQAIQAVRDCGYEISLGLMPKSIGPLTFVFTGTGNVSKGAQEIINELPCEFVEPLELKEVSMSGDMTKVYATVLSRHHHLVRKSDGVYDPLEYEHRPELYTSHFRVAPYTTCLINGIYWDPQTPRLLRRLDAQRLIRPMKPSAATAEGSPQLPHNVEGNGILMCSIDNLPAQMPIEATEYFGDRLLPYIWEMVRLPFVFVLKAVITSNGKLTPKFEYIQKLREKRESEQILMKDGMKRVLLLGSGYVTGPVIEYLTRDKGTQVTIASVLLNQAEELASKYPNTIPVMLDVTSQEGHLESLIKDHDLVMSMLPYGYHPMVAKHCISKKVNLVTASYLSPAMKELQKSAEEAGITIVNEMGLDPGIDHMLAMECIDQAKADGGTVESYISFCGGLPAPECSDNPLRYKFSWSPYGVLLNTISPAVFLKNNQVISIPAGGSLMESTMPMDFLPGFNLEGFPNRDSTKYAEPYGIKTAHTLIRGTLRFRGFSSAMSGFVKLGLINTDPCPFLEHTASPMSWKALMCQQLGLSPSVSDSAFEEAMFERIGKDSFRMETLKRLGMLSDEMVPHANSILSALAKHLEAKLAFDKGERDLIVMRNDVGIRHSSGELETKHISLVVYGDPNGFSAMAKTVGYPAAIAARMVLNGEITTKGLVVPMTKDIYAPVLKRLQEEGLHFTSKSTISE</sequence>
<dbReference type="InterPro" id="IPR032095">
    <property type="entry name" value="Sacchrp_dh-like_C"/>
</dbReference>
<dbReference type="AlphaFoldDB" id="A0AAY4B9J2"/>
<dbReference type="Gene3D" id="3.40.50.720">
    <property type="entry name" value="NAD(P)-binding Rossmann-like Domain"/>
    <property type="match status" value="2"/>
</dbReference>
<evidence type="ECO:0000256" key="16">
    <source>
        <dbReference type="ARBA" id="ARBA00051738"/>
    </source>
</evidence>
<protein>
    <recommendedName>
        <fullName evidence="19">Alpha-aminoadipic semialdehyde synthase, mitochondrial</fullName>
        <ecNumber evidence="6">1.5.1.8</ecNumber>
        <ecNumber evidence="7">1.5.1.9</ecNumber>
    </recommendedName>
    <alternativeName>
        <fullName evidence="20">LKR/SDH</fullName>
    </alternativeName>
</protein>
<evidence type="ECO:0000256" key="9">
    <source>
        <dbReference type="ARBA" id="ARBA00022946"/>
    </source>
</evidence>
<evidence type="ECO:0000256" key="6">
    <source>
        <dbReference type="ARBA" id="ARBA00012846"/>
    </source>
</evidence>
<reference evidence="23" key="2">
    <citation type="submission" date="2025-08" db="UniProtKB">
        <authorList>
            <consortium name="Ensembl"/>
        </authorList>
    </citation>
    <scope>IDENTIFICATION</scope>
</reference>
<dbReference type="FunFam" id="3.40.50.720:FF:000072">
    <property type="entry name" value="Saccharopine dehydrogenase [NADP(+), L-glutamate-forming]"/>
    <property type="match status" value="1"/>
</dbReference>
<evidence type="ECO:0000313" key="23">
    <source>
        <dbReference type="Ensembl" id="ENSDCDP00010017638.1"/>
    </source>
</evidence>
<dbReference type="InterPro" id="IPR007886">
    <property type="entry name" value="AlaDH/PNT_N"/>
</dbReference>
<evidence type="ECO:0000256" key="4">
    <source>
        <dbReference type="ARBA" id="ARBA00005624"/>
    </source>
</evidence>
<feature type="domain" description="Alanine dehydrogenase/pyridine nucleotide transhydrogenase N-terminal" evidence="22">
    <location>
        <begin position="30"/>
        <end position="160"/>
    </location>
</feature>
<evidence type="ECO:0000256" key="18">
    <source>
        <dbReference type="ARBA" id="ARBA00055923"/>
    </source>
</evidence>
<dbReference type="SMART" id="SM01003">
    <property type="entry name" value="AlaDh_PNT_N"/>
    <property type="match status" value="1"/>
</dbReference>
<feature type="domain" description="Alanine dehydrogenase/pyridine nucleotide transhydrogenase NAD(H)-binding" evidence="21">
    <location>
        <begin position="200"/>
        <end position="359"/>
    </location>
</feature>
<evidence type="ECO:0000256" key="19">
    <source>
        <dbReference type="ARBA" id="ARBA00072416"/>
    </source>
</evidence>
<dbReference type="PANTHER" id="PTHR11133">
    <property type="entry name" value="SACCHAROPINE DEHYDROGENASE"/>
    <property type="match status" value="1"/>
</dbReference>
<comment type="pathway">
    <text evidence="3">Amino-acid degradation; L-lysine degradation via saccharopine pathway; glutaryl-CoA from L-lysine: step 2/6.</text>
</comment>
<comment type="pathway">
    <text evidence="2">Amino-acid degradation; L-lysine degradation via saccharopine pathway; glutaryl-CoA from L-lysine: step 1/6.</text>
</comment>
<dbReference type="GeneTree" id="ENSGT00390000013249"/>
<evidence type="ECO:0000256" key="14">
    <source>
        <dbReference type="ARBA" id="ARBA00023268"/>
    </source>
</evidence>
<dbReference type="InterPro" id="IPR007698">
    <property type="entry name" value="AlaDH/PNT_NAD(H)-bd"/>
</dbReference>
<keyword evidence="24" id="KW-1185">Reference proteome</keyword>
<dbReference type="EC" id="1.5.1.8" evidence="6"/>
<evidence type="ECO:0000256" key="3">
    <source>
        <dbReference type="ARBA" id="ARBA00004720"/>
    </source>
</evidence>
<dbReference type="SUPFAM" id="SSF55347">
    <property type="entry name" value="Glyceraldehyde-3-phosphate dehydrogenase-like, C-terminal domain"/>
    <property type="match status" value="1"/>
</dbReference>
<evidence type="ECO:0000256" key="2">
    <source>
        <dbReference type="ARBA" id="ARBA00004682"/>
    </source>
</evidence>
<evidence type="ECO:0000256" key="8">
    <source>
        <dbReference type="ARBA" id="ARBA00022857"/>
    </source>
</evidence>
<dbReference type="Pfam" id="PF05222">
    <property type="entry name" value="AlaDh_PNT_N"/>
    <property type="match status" value="1"/>
</dbReference>
<keyword evidence="11" id="KW-0560">Oxidoreductase</keyword>
<dbReference type="FunFam" id="1.10.1870.10:FF:000001">
    <property type="entry name" value="Alpha-aminoadipic semialdehyde synthase, mitochondrial"/>
    <property type="match status" value="1"/>
</dbReference>
<dbReference type="GO" id="GO:0047131">
    <property type="term" value="F:saccharopine dehydrogenase (NAD+, L-glutamate-forming) activity"/>
    <property type="evidence" value="ECO:0007669"/>
    <property type="project" value="UniProtKB-EC"/>
</dbReference>
<evidence type="ECO:0000256" key="13">
    <source>
        <dbReference type="ARBA" id="ARBA00023128"/>
    </source>
</evidence>
<dbReference type="GO" id="GO:0005739">
    <property type="term" value="C:mitochondrion"/>
    <property type="evidence" value="ECO:0007669"/>
    <property type="project" value="UniProtKB-SubCell"/>
</dbReference>
<dbReference type="Pfam" id="PF16653">
    <property type="entry name" value="Sacchrp_dh_C"/>
    <property type="match status" value="1"/>
</dbReference>
<dbReference type="SMART" id="SM01002">
    <property type="entry name" value="AlaDh_PNT_C"/>
    <property type="match status" value="1"/>
</dbReference>
<evidence type="ECO:0000259" key="22">
    <source>
        <dbReference type="SMART" id="SM01003"/>
    </source>
</evidence>
<reference evidence="23 24" key="1">
    <citation type="submission" date="2020-06" db="EMBL/GenBank/DDBJ databases">
        <authorList>
            <consortium name="Wellcome Sanger Institute Data Sharing"/>
        </authorList>
    </citation>
    <scope>NUCLEOTIDE SEQUENCE [LARGE SCALE GENOMIC DNA]</scope>
</reference>
<dbReference type="FunFam" id="3.40.50.720:FF:000087">
    <property type="entry name" value="alpha-aminoadipic semialdehyde synthase, mitochondrial"/>
    <property type="match status" value="1"/>
</dbReference>
<keyword evidence="10" id="KW-0007">Acetylation</keyword>
<dbReference type="EC" id="1.5.1.9" evidence="7"/>
<dbReference type="Pfam" id="PF03435">
    <property type="entry name" value="Sacchrp_dh_NADP"/>
    <property type="match status" value="1"/>
</dbReference>
<organism evidence="23 24">
    <name type="scientific">Denticeps clupeoides</name>
    <name type="common">denticle herring</name>
    <dbReference type="NCBI Taxonomy" id="299321"/>
    <lineage>
        <taxon>Eukaryota</taxon>
        <taxon>Metazoa</taxon>
        <taxon>Chordata</taxon>
        <taxon>Craniata</taxon>
        <taxon>Vertebrata</taxon>
        <taxon>Euteleostomi</taxon>
        <taxon>Actinopterygii</taxon>
        <taxon>Neopterygii</taxon>
        <taxon>Teleostei</taxon>
        <taxon>Clupei</taxon>
        <taxon>Clupeiformes</taxon>
        <taxon>Denticipitoidei</taxon>
        <taxon>Denticipitidae</taxon>
        <taxon>Denticeps</taxon>
    </lineage>
</organism>
<dbReference type="InterPro" id="IPR051168">
    <property type="entry name" value="AASS"/>
</dbReference>
<proteinExistence type="inferred from homology"/>
<dbReference type="InterPro" id="IPR036291">
    <property type="entry name" value="NAD(P)-bd_dom_sf"/>
</dbReference>
<dbReference type="FunFam" id="3.30.360.10:FF:000008">
    <property type="entry name" value="Alpha-aminoadipic semialdehyde synthase, mitochondrial"/>
    <property type="match status" value="1"/>
</dbReference>
<comment type="subunit">
    <text evidence="5">Homotetramer.</text>
</comment>
<dbReference type="PANTHER" id="PTHR11133:SF22">
    <property type="entry name" value="ALPHA-AMINOADIPIC SEMIALDEHYDE SYNTHASE, MITOCHONDRIAL"/>
    <property type="match status" value="1"/>
</dbReference>
<dbReference type="Ensembl" id="ENSDCDT00010018696.1">
    <property type="protein sequence ID" value="ENSDCDP00010017638.1"/>
    <property type="gene ID" value="ENSDCDG00010007942.1"/>
</dbReference>
<reference evidence="23" key="3">
    <citation type="submission" date="2025-09" db="UniProtKB">
        <authorList>
            <consortium name="Ensembl"/>
        </authorList>
    </citation>
    <scope>IDENTIFICATION</scope>
</reference>
<evidence type="ECO:0000256" key="10">
    <source>
        <dbReference type="ARBA" id="ARBA00022990"/>
    </source>
</evidence>
<name>A0AAY4B9J2_9TELE</name>
<dbReference type="InterPro" id="IPR005097">
    <property type="entry name" value="Sacchrp_dh_NADP-bd"/>
</dbReference>
<dbReference type="GO" id="GO:0019878">
    <property type="term" value="P:lysine biosynthetic process via aminoadipic acid"/>
    <property type="evidence" value="ECO:0007669"/>
    <property type="project" value="TreeGrafter"/>
</dbReference>
<comment type="subcellular location">
    <subcellularLocation>
        <location evidence="1">Mitochondrion</location>
    </subcellularLocation>
</comment>
<evidence type="ECO:0000313" key="24">
    <source>
        <dbReference type="Proteomes" id="UP000694580"/>
    </source>
</evidence>
<dbReference type="GO" id="GO:0006554">
    <property type="term" value="P:lysine catabolic process"/>
    <property type="evidence" value="ECO:0007669"/>
    <property type="project" value="UniProtKB-ARBA"/>
</dbReference>
<evidence type="ECO:0000256" key="12">
    <source>
        <dbReference type="ARBA" id="ARBA00023027"/>
    </source>
</evidence>
<comment type="catalytic activity">
    <reaction evidence="17">
        <text>L-saccharopine + NAD(+) + H2O = (S)-2-amino-6-oxohexanoate + L-glutamate + NADH + H(+)</text>
        <dbReference type="Rhea" id="RHEA:24520"/>
        <dbReference type="ChEBI" id="CHEBI:15377"/>
        <dbReference type="ChEBI" id="CHEBI:15378"/>
        <dbReference type="ChEBI" id="CHEBI:29985"/>
        <dbReference type="ChEBI" id="CHEBI:57540"/>
        <dbReference type="ChEBI" id="CHEBI:57945"/>
        <dbReference type="ChEBI" id="CHEBI:57951"/>
        <dbReference type="ChEBI" id="CHEBI:58321"/>
        <dbReference type="EC" id="1.5.1.9"/>
    </reaction>
    <physiologicalReaction direction="left-to-right" evidence="17">
        <dbReference type="Rhea" id="RHEA:24521"/>
    </physiologicalReaction>
</comment>
<comment type="similarity">
    <text evidence="15">In the C-terminal section; belongs to the saccharopine dehydrogenase family.</text>
</comment>
<gene>
    <name evidence="23" type="primary">AASS</name>
</gene>
<keyword evidence="12" id="KW-0520">NAD</keyword>
<evidence type="ECO:0000256" key="11">
    <source>
        <dbReference type="ARBA" id="ARBA00023002"/>
    </source>
</evidence>
<evidence type="ECO:0000259" key="21">
    <source>
        <dbReference type="SMART" id="SM01002"/>
    </source>
</evidence>